<evidence type="ECO:0000256" key="2">
    <source>
        <dbReference type="ARBA" id="ARBA00006218"/>
    </source>
</evidence>
<evidence type="ECO:0000256" key="5">
    <source>
        <dbReference type="ARBA" id="ARBA00022892"/>
    </source>
</evidence>
<evidence type="ECO:0000256" key="1">
    <source>
        <dbReference type="ARBA" id="ARBA00004240"/>
    </source>
</evidence>
<comment type="subcellular location">
    <subcellularLocation>
        <location evidence="1">Endoplasmic reticulum</location>
    </subcellularLocation>
    <subcellularLocation>
        <location evidence="7">Golgi apparatus</location>
        <location evidence="7">cis-Golgi network</location>
    </subcellularLocation>
</comment>
<sequence>MRRGSGSGTTTRTTLGKGKSEVASSAFALVFSELVQYHRARVRDVGELERALDEAGEMVGRRAFEAQAFRERGSGKRDHRLLPLLQFTQSVVWKNVFGRAADSLEVYDDDEYLLSDKDLLVNRFVSVPKDLGDLNCGSFAAGVVRGILCSAGFPAKVTAYSSEAGPGDESGRTTNILMKFEREVIERERRLDGK</sequence>
<evidence type="ECO:0000313" key="8">
    <source>
        <dbReference type="EMBL" id="OUS46995.1"/>
    </source>
</evidence>
<dbReference type="PANTHER" id="PTHR20902">
    <property type="entry name" value="41-2 PROTEIN ANTIGEN-RELATED"/>
    <property type="match status" value="1"/>
</dbReference>
<gene>
    <name evidence="8" type="ORF">BE221DRAFT_73158</name>
</gene>
<dbReference type="PIRSF" id="PIRSF017479">
    <property type="entry name" value="TRAPP_I_complex_Trs31"/>
    <property type="match status" value="1"/>
</dbReference>
<keyword evidence="4 7" id="KW-0256">Endoplasmic reticulum</keyword>
<dbReference type="InterPro" id="IPR024096">
    <property type="entry name" value="NO_sig/Golgi_transp_ligand-bd"/>
</dbReference>
<protein>
    <recommendedName>
        <fullName evidence="7">Trafficking protein particle complex subunit</fullName>
    </recommendedName>
</protein>
<proteinExistence type="inferred from homology"/>
<dbReference type="GO" id="GO:1990072">
    <property type="term" value="C:TRAPPIII protein complex"/>
    <property type="evidence" value="ECO:0007669"/>
    <property type="project" value="TreeGrafter"/>
</dbReference>
<dbReference type="AlphaFoldDB" id="A0A1Y5IJ54"/>
<dbReference type="InterPro" id="IPR007194">
    <property type="entry name" value="TRAPP_component"/>
</dbReference>
<dbReference type="InterPro" id="IPR016696">
    <property type="entry name" value="TRAPP-I_su5"/>
</dbReference>
<dbReference type="Gene3D" id="3.30.1380.20">
    <property type="entry name" value="Trafficking protein particle complex subunit 3"/>
    <property type="match status" value="1"/>
</dbReference>
<dbReference type="PANTHER" id="PTHR20902:SF0">
    <property type="entry name" value="TRAFFICKING PROTEIN PARTICLE COMPLEX SUBUNIT 5"/>
    <property type="match status" value="1"/>
</dbReference>
<comment type="similarity">
    <text evidence="2 7">Belongs to the TRAPP small subunits family. BET3 subfamily.</text>
</comment>
<dbReference type="GO" id="GO:1990070">
    <property type="term" value="C:TRAPPI protein complex"/>
    <property type="evidence" value="ECO:0007669"/>
    <property type="project" value="TreeGrafter"/>
</dbReference>
<name>A0A1Y5IJ54_OSTTA</name>
<accession>A0A1Y5IJ54</accession>
<dbReference type="GO" id="GO:0005783">
    <property type="term" value="C:endoplasmic reticulum"/>
    <property type="evidence" value="ECO:0007669"/>
    <property type="project" value="UniProtKB-SubCell"/>
</dbReference>
<dbReference type="SUPFAM" id="SSF111126">
    <property type="entry name" value="Ligand-binding domain in the NO signalling and Golgi transport"/>
    <property type="match status" value="1"/>
</dbReference>
<keyword evidence="5 7" id="KW-0931">ER-Golgi transport</keyword>
<dbReference type="GO" id="GO:0006888">
    <property type="term" value="P:endoplasmic reticulum to Golgi vesicle-mediated transport"/>
    <property type="evidence" value="ECO:0007669"/>
    <property type="project" value="TreeGrafter"/>
</dbReference>
<dbReference type="Pfam" id="PF04051">
    <property type="entry name" value="TRAPP"/>
    <property type="match status" value="1"/>
</dbReference>
<reference evidence="8" key="1">
    <citation type="submission" date="2017-04" db="EMBL/GenBank/DDBJ databases">
        <title>Population genomics of picophytoplankton unveils novel chromosome hypervariability.</title>
        <authorList>
            <consortium name="DOE Joint Genome Institute"/>
            <person name="Blanc-Mathieu R."/>
            <person name="Krasovec M."/>
            <person name="Hebrard M."/>
            <person name="Yau S."/>
            <person name="Desgranges E."/>
            <person name="Martin J."/>
            <person name="Schackwitz W."/>
            <person name="Kuo A."/>
            <person name="Salin G."/>
            <person name="Donnadieu C."/>
            <person name="Desdevises Y."/>
            <person name="Sanchez-Ferandin S."/>
            <person name="Moreau H."/>
            <person name="Rivals E."/>
            <person name="Grigoriev I.V."/>
            <person name="Grimsley N."/>
            <person name="Eyre-Walker A."/>
            <person name="Piganeau G."/>
        </authorList>
    </citation>
    <scope>NUCLEOTIDE SEQUENCE [LARGE SCALE GENOMIC DNA]</scope>
    <source>
        <strain evidence="8">RCC 1115</strain>
    </source>
</reference>
<evidence type="ECO:0000256" key="4">
    <source>
        <dbReference type="ARBA" id="ARBA00022824"/>
    </source>
</evidence>
<comment type="subunit">
    <text evidence="7">Part of the multisubunit TRAPP (transport protein particle) complex.</text>
</comment>
<evidence type="ECO:0000256" key="3">
    <source>
        <dbReference type="ARBA" id="ARBA00022448"/>
    </source>
</evidence>
<evidence type="ECO:0000256" key="6">
    <source>
        <dbReference type="ARBA" id="ARBA00023034"/>
    </source>
</evidence>
<keyword evidence="3 7" id="KW-0813">Transport</keyword>
<dbReference type="Proteomes" id="UP000195557">
    <property type="component" value="Unassembled WGS sequence"/>
</dbReference>
<keyword evidence="6 7" id="KW-0333">Golgi apparatus</keyword>
<dbReference type="eggNOG" id="KOG3315">
    <property type="taxonomic scope" value="Eukaryota"/>
</dbReference>
<dbReference type="CDD" id="cd14943">
    <property type="entry name" value="TRAPPC5_Trs31"/>
    <property type="match status" value="1"/>
</dbReference>
<dbReference type="EMBL" id="KZ155780">
    <property type="protein sequence ID" value="OUS46995.1"/>
    <property type="molecule type" value="Genomic_DNA"/>
</dbReference>
<evidence type="ECO:0000256" key="7">
    <source>
        <dbReference type="PIRNR" id="PIRNR017479"/>
    </source>
</evidence>
<organism evidence="8">
    <name type="scientific">Ostreococcus tauri</name>
    <name type="common">Marine green alga</name>
    <dbReference type="NCBI Taxonomy" id="70448"/>
    <lineage>
        <taxon>Eukaryota</taxon>
        <taxon>Viridiplantae</taxon>
        <taxon>Chlorophyta</taxon>
        <taxon>Mamiellophyceae</taxon>
        <taxon>Mamiellales</taxon>
        <taxon>Bathycoccaceae</taxon>
        <taxon>Ostreococcus</taxon>
    </lineage>
</organism>
<dbReference type="GO" id="GO:1990071">
    <property type="term" value="C:TRAPPII protein complex"/>
    <property type="evidence" value="ECO:0007669"/>
    <property type="project" value="TreeGrafter"/>
</dbReference>